<dbReference type="InterPro" id="IPR050863">
    <property type="entry name" value="CenT-Element_Derived"/>
</dbReference>
<dbReference type="Pfam" id="PF03221">
    <property type="entry name" value="HTH_Tnp_Tc5"/>
    <property type="match status" value="1"/>
</dbReference>
<evidence type="ECO:0000313" key="6">
    <source>
        <dbReference type="Proteomes" id="UP000325440"/>
    </source>
</evidence>
<dbReference type="OrthoDB" id="6601468at2759"/>
<evidence type="ECO:0000313" key="5">
    <source>
        <dbReference type="EMBL" id="VVC34844.1"/>
    </source>
</evidence>
<dbReference type="GO" id="GO:0005634">
    <property type="term" value="C:nucleus"/>
    <property type="evidence" value="ECO:0007669"/>
    <property type="project" value="UniProtKB-SubCell"/>
</dbReference>
<evidence type="ECO:0000256" key="1">
    <source>
        <dbReference type="ARBA" id="ARBA00004123"/>
    </source>
</evidence>
<dbReference type="InterPro" id="IPR004875">
    <property type="entry name" value="DDE_SF_endonuclease_dom"/>
</dbReference>
<dbReference type="InterPro" id="IPR007889">
    <property type="entry name" value="HTH_Psq"/>
</dbReference>
<keyword evidence="3" id="KW-0539">Nucleus</keyword>
<name>A0A5E4MTM8_9HEMI</name>
<feature type="domain" description="HTH CENPB-type" evidence="4">
    <location>
        <begin position="64"/>
        <end position="135"/>
    </location>
</feature>
<proteinExistence type="predicted"/>
<protein>
    <submittedName>
        <fullName evidence="5">DNA binding HTH domain, Psq-type,Homeobox domain-like,HTH CenpB-type DNA-binding domain,DDE superfamily</fullName>
    </submittedName>
</protein>
<dbReference type="InterPro" id="IPR009057">
    <property type="entry name" value="Homeodomain-like_sf"/>
</dbReference>
<accession>A0A5E4MTM8</accession>
<dbReference type="Gene3D" id="1.10.10.60">
    <property type="entry name" value="Homeodomain-like"/>
    <property type="match status" value="2"/>
</dbReference>
<evidence type="ECO:0000256" key="3">
    <source>
        <dbReference type="ARBA" id="ARBA00023242"/>
    </source>
</evidence>
<gene>
    <name evidence="5" type="ORF">CINCED_3A002151</name>
</gene>
<dbReference type="SUPFAM" id="SSF46689">
    <property type="entry name" value="Homeodomain-like"/>
    <property type="match status" value="2"/>
</dbReference>
<dbReference type="Proteomes" id="UP000325440">
    <property type="component" value="Unassembled WGS sequence"/>
</dbReference>
<dbReference type="InterPro" id="IPR006600">
    <property type="entry name" value="HTH_CenpB_DNA-bd_dom"/>
</dbReference>
<comment type="subcellular location">
    <subcellularLocation>
        <location evidence="1">Nucleus</location>
    </subcellularLocation>
</comment>
<keyword evidence="2 5" id="KW-0238">DNA-binding</keyword>
<sequence length="276" mass="31604">MSLKRKQMSIDLKPKQLILVEVEIGTLPKTKIAEKFGIPKSTLSTIIKSKDKIDEAVALGSTNITKLLRKPMLQDVEKELLKWFKKARDSNIPLSDALVREKAKEICIFNGVEHMASSDGWLLRIQKRYNISCHVLSGEANKVADDVNKWLQGFVKLSLPFEYTDQKNAWVDSTSFCLWLLKFQRKVALQNRNVLLTMDNCSAHNHIGDLELPNVKIVYFPPNCTSRLQPLDQGIIAAFKRYFKTRLVRHALLCLDSDQPCVKWNILQAMRAIIKK</sequence>
<evidence type="ECO:0000256" key="2">
    <source>
        <dbReference type="ARBA" id="ARBA00023125"/>
    </source>
</evidence>
<keyword evidence="6" id="KW-1185">Reference proteome</keyword>
<dbReference type="Pfam" id="PF04218">
    <property type="entry name" value="CENP-B_N"/>
    <property type="match status" value="1"/>
</dbReference>
<dbReference type="PROSITE" id="PS51253">
    <property type="entry name" value="HTH_CENPB"/>
    <property type="match status" value="1"/>
</dbReference>
<evidence type="ECO:0000259" key="4">
    <source>
        <dbReference type="PROSITE" id="PS51253"/>
    </source>
</evidence>
<reference evidence="5 6" key="1">
    <citation type="submission" date="2019-08" db="EMBL/GenBank/DDBJ databases">
        <authorList>
            <person name="Alioto T."/>
            <person name="Alioto T."/>
            <person name="Gomez Garrido J."/>
        </authorList>
    </citation>
    <scope>NUCLEOTIDE SEQUENCE [LARGE SCALE GENOMIC DNA]</scope>
</reference>
<dbReference type="EMBL" id="CABPRJ010001018">
    <property type="protein sequence ID" value="VVC34844.1"/>
    <property type="molecule type" value="Genomic_DNA"/>
</dbReference>
<dbReference type="SMART" id="SM00674">
    <property type="entry name" value="CENPB"/>
    <property type="match status" value="1"/>
</dbReference>
<organism evidence="5 6">
    <name type="scientific">Cinara cedri</name>
    <dbReference type="NCBI Taxonomy" id="506608"/>
    <lineage>
        <taxon>Eukaryota</taxon>
        <taxon>Metazoa</taxon>
        <taxon>Ecdysozoa</taxon>
        <taxon>Arthropoda</taxon>
        <taxon>Hexapoda</taxon>
        <taxon>Insecta</taxon>
        <taxon>Pterygota</taxon>
        <taxon>Neoptera</taxon>
        <taxon>Paraneoptera</taxon>
        <taxon>Hemiptera</taxon>
        <taxon>Sternorrhyncha</taxon>
        <taxon>Aphidomorpha</taxon>
        <taxon>Aphidoidea</taxon>
        <taxon>Aphididae</taxon>
        <taxon>Lachninae</taxon>
        <taxon>Cinara</taxon>
    </lineage>
</organism>
<dbReference type="Pfam" id="PF03184">
    <property type="entry name" value="DDE_1"/>
    <property type="match status" value="1"/>
</dbReference>
<dbReference type="AlphaFoldDB" id="A0A5E4MTM8"/>
<keyword evidence="5" id="KW-0371">Homeobox</keyword>
<dbReference type="PANTHER" id="PTHR19303:SF73">
    <property type="entry name" value="PROTEIN PDC2"/>
    <property type="match status" value="1"/>
</dbReference>
<dbReference type="GO" id="GO:0003677">
    <property type="term" value="F:DNA binding"/>
    <property type="evidence" value="ECO:0007669"/>
    <property type="project" value="UniProtKB-KW"/>
</dbReference>
<dbReference type="PANTHER" id="PTHR19303">
    <property type="entry name" value="TRANSPOSON"/>
    <property type="match status" value="1"/>
</dbReference>